<dbReference type="RefSeq" id="WP_379731303.1">
    <property type="nucleotide sequence ID" value="NZ_JBHSWZ010000073.1"/>
</dbReference>
<protein>
    <submittedName>
        <fullName evidence="1">Selenium cofactor biosynthesis protein YqeC</fullName>
    </submittedName>
</protein>
<gene>
    <name evidence="1" type="primary">yqeC</name>
    <name evidence="1" type="ORF">ACFR9S_12480</name>
</gene>
<dbReference type="AlphaFoldDB" id="A0ABD6B860"/>
<dbReference type="NCBIfam" id="TIGR03172">
    <property type="entry name" value="selenium cofactor biosynthesis protein YqeC"/>
    <property type="match status" value="1"/>
</dbReference>
<organism evidence="1 2">
    <name type="scientific">Halolamina salina</name>
    <dbReference type="NCBI Taxonomy" id="1220023"/>
    <lineage>
        <taxon>Archaea</taxon>
        <taxon>Methanobacteriati</taxon>
        <taxon>Methanobacteriota</taxon>
        <taxon>Stenosarchaea group</taxon>
        <taxon>Halobacteria</taxon>
        <taxon>Halobacteriales</taxon>
        <taxon>Haloferacaceae</taxon>
    </lineage>
</organism>
<dbReference type="Pfam" id="PF19842">
    <property type="entry name" value="YqeC"/>
    <property type="match status" value="1"/>
</dbReference>
<sequence>MSELTAALDAEGLVCVVGAGGKKTTMYALAAESDRAVVTATVRIPIFDPHVARVEVTEDPLATLVTADDWPLGLVPEREFEDRYRGYEPDTVDEIGAAHDGPVLVKADGARMRDFKAPGANEPRIPEQADTVIPVASAHVVGEPLSEELVHRPERVAAVAGIEVGDEITPEVVGRVLASPDGGLRGVPPGATAIPLVNKVDDEGDLEAAREIADAVLEHADRSIVPRVVLARMVDAEVREIVE</sequence>
<dbReference type="EMBL" id="JBHUDH010000144">
    <property type="protein sequence ID" value="MFD1527099.1"/>
    <property type="molecule type" value="Genomic_DNA"/>
</dbReference>
<evidence type="ECO:0000313" key="1">
    <source>
        <dbReference type="EMBL" id="MFD1527099.1"/>
    </source>
</evidence>
<name>A0ABD6B860_9EURY</name>
<comment type="caution">
    <text evidence="1">The sequence shown here is derived from an EMBL/GenBank/DDBJ whole genome shotgun (WGS) entry which is preliminary data.</text>
</comment>
<proteinExistence type="predicted"/>
<dbReference type="Proteomes" id="UP001597111">
    <property type="component" value="Unassembled WGS sequence"/>
</dbReference>
<keyword evidence="2" id="KW-1185">Reference proteome</keyword>
<accession>A0ABD6B860</accession>
<dbReference type="InterPro" id="IPR017587">
    <property type="entry name" value="YqeC"/>
</dbReference>
<evidence type="ECO:0000313" key="2">
    <source>
        <dbReference type="Proteomes" id="UP001597111"/>
    </source>
</evidence>
<reference evidence="1 2" key="1">
    <citation type="journal article" date="2019" name="Int. J. Syst. Evol. Microbiol.">
        <title>The Global Catalogue of Microorganisms (GCM) 10K type strain sequencing project: providing services to taxonomists for standard genome sequencing and annotation.</title>
        <authorList>
            <consortium name="The Broad Institute Genomics Platform"/>
            <consortium name="The Broad Institute Genome Sequencing Center for Infectious Disease"/>
            <person name="Wu L."/>
            <person name="Ma J."/>
        </authorList>
    </citation>
    <scope>NUCLEOTIDE SEQUENCE [LARGE SCALE GENOMIC DNA]</scope>
    <source>
        <strain evidence="1 2">CGMCC 1.12285</strain>
    </source>
</reference>